<dbReference type="AlphaFoldDB" id="A0A8S0Q6B3"/>
<gene>
    <name evidence="2" type="ORF">OLEA9_A065484</name>
</gene>
<feature type="compositionally biased region" description="Basic and acidic residues" evidence="1">
    <location>
        <begin position="87"/>
        <end position="101"/>
    </location>
</feature>
<dbReference type="EMBL" id="CACTIH010000688">
    <property type="protein sequence ID" value="CAA2961979.1"/>
    <property type="molecule type" value="Genomic_DNA"/>
</dbReference>
<accession>A0A8S0Q6B3</accession>
<proteinExistence type="predicted"/>
<dbReference type="Proteomes" id="UP000594638">
    <property type="component" value="Unassembled WGS sequence"/>
</dbReference>
<protein>
    <submittedName>
        <fullName evidence="2">Uncharacterized protein</fullName>
    </submittedName>
</protein>
<evidence type="ECO:0000313" key="3">
    <source>
        <dbReference type="Proteomes" id="UP000594638"/>
    </source>
</evidence>
<reference evidence="2 3" key="1">
    <citation type="submission" date="2019-12" db="EMBL/GenBank/DDBJ databases">
        <authorList>
            <person name="Alioto T."/>
            <person name="Alioto T."/>
            <person name="Gomez Garrido J."/>
        </authorList>
    </citation>
    <scope>NUCLEOTIDE SEQUENCE [LARGE SCALE GENOMIC DNA]</scope>
</reference>
<comment type="caution">
    <text evidence="2">The sequence shown here is derived from an EMBL/GenBank/DDBJ whole genome shotgun (WGS) entry which is preliminary data.</text>
</comment>
<organism evidence="2 3">
    <name type="scientific">Olea europaea subsp. europaea</name>
    <dbReference type="NCBI Taxonomy" id="158383"/>
    <lineage>
        <taxon>Eukaryota</taxon>
        <taxon>Viridiplantae</taxon>
        <taxon>Streptophyta</taxon>
        <taxon>Embryophyta</taxon>
        <taxon>Tracheophyta</taxon>
        <taxon>Spermatophyta</taxon>
        <taxon>Magnoliopsida</taxon>
        <taxon>eudicotyledons</taxon>
        <taxon>Gunneridae</taxon>
        <taxon>Pentapetalae</taxon>
        <taxon>asterids</taxon>
        <taxon>lamiids</taxon>
        <taxon>Lamiales</taxon>
        <taxon>Oleaceae</taxon>
        <taxon>Oleeae</taxon>
        <taxon>Olea</taxon>
    </lineage>
</organism>
<name>A0A8S0Q6B3_OLEEU</name>
<evidence type="ECO:0000256" key="1">
    <source>
        <dbReference type="SAM" id="MobiDB-lite"/>
    </source>
</evidence>
<keyword evidence="3" id="KW-1185">Reference proteome</keyword>
<dbReference type="Gramene" id="OE9A065484T1">
    <property type="protein sequence ID" value="OE9A065484C1"/>
    <property type="gene ID" value="OE9A065484"/>
</dbReference>
<feature type="region of interest" description="Disordered" evidence="1">
    <location>
        <begin position="81"/>
        <end position="111"/>
    </location>
</feature>
<evidence type="ECO:0000313" key="2">
    <source>
        <dbReference type="EMBL" id="CAA2961979.1"/>
    </source>
</evidence>
<feature type="compositionally biased region" description="Polar residues" evidence="1">
    <location>
        <begin position="102"/>
        <end position="111"/>
    </location>
</feature>
<sequence length="111" mass="12204">MVALSTSGLQGTRGRPTVTREDVEGMLLDQRILIEMRLQTVKLEIVQHVIEEFARLRDFISTLVPPSGGISISAAAPVVNEQNIWDNPHKAGEGSDERSPHNDNNANEGEM</sequence>